<evidence type="ECO:0000313" key="2">
    <source>
        <dbReference type="Proteomes" id="UP000293638"/>
    </source>
</evidence>
<comment type="caution">
    <text evidence="1">The sequence shown here is derived from an EMBL/GenBank/DDBJ whole genome shotgun (WGS) entry which is preliminary data.</text>
</comment>
<accession>A0A4Q7NNM0</accession>
<keyword evidence="2" id="KW-1185">Reference proteome</keyword>
<sequence length="149" mass="16166">MAARHERRFLLRASPDPAGAPALQVNVAYLGTQDGWSVRVAREFRLAPDGTPGAERCSLLVRRPDGRTQDGPLAAELGAALFAAAPWKVFYTDHALDAAWRLRVFRLRHEGLVLGVGPADAPVPAWCGAEVTDDDAYAEERLAGVPRVR</sequence>
<dbReference type="EMBL" id="SGXD01000003">
    <property type="protein sequence ID" value="RZS86825.1"/>
    <property type="molecule type" value="Genomic_DNA"/>
</dbReference>
<evidence type="ECO:0000313" key="1">
    <source>
        <dbReference type="EMBL" id="RZS86825.1"/>
    </source>
</evidence>
<gene>
    <name evidence="1" type="ORF">EV189_2241</name>
</gene>
<evidence type="ECO:0008006" key="3">
    <source>
        <dbReference type="Google" id="ProtNLM"/>
    </source>
</evidence>
<dbReference type="AlphaFoldDB" id="A0A4Q7NNM0"/>
<dbReference type="OrthoDB" id="9805588at2"/>
<protein>
    <recommendedName>
        <fullName evidence="3">CYTH domain-containing protein</fullName>
    </recommendedName>
</protein>
<dbReference type="RefSeq" id="WP_130493042.1">
    <property type="nucleotide sequence ID" value="NZ_SGXD01000003.1"/>
</dbReference>
<dbReference type="Proteomes" id="UP000293638">
    <property type="component" value="Unassembled WGS sequence"/>
</dbReference>
<reference evidence="1 2" key="1">
    <citation type="submission" date="2019-02" db="EMBL/GenBank/DDBJ databases">
        <title>Genomic Encyclopedia of Type Strains, Phase IV (KMG-IV): sequencing the most valuable type-strain genomes for metagenomic binning, comparative biology and taxonomic classification.</title>
        <authorList>
            <person name="Goeker M."/>
        </authorList>
    </citation>
    <scope>NUCLEOTIDE SEQUENCE [LARGE SCALE GENOMIC DNA]</scope>
    <source>
        <strain evidence="1 2">DSM 45622</strain>
    </source>
</reference>
<name>A0A4Q7NNM0_9ACTN</name>
<organism evidence="1 2">
    <name type="scientific">Motilibacter rhizosphaerae</name>
    <dbReference type="NCBI Taxonomy" id="598652"/>
    <lineage>
        <taxon>Bacteria</taxon>
        <taxon>Bacillati</taxon>
        <taxon>Actinomycetota</taxon>
        <taxon>Actinomycetes</taxon>
        <taxon>Motilibacterales</taxon>
        <taxon>Motilibacteraceae</taxon>
        <taxon>Motilibacter</taxon>
    </lineage>
</organism>
<proteinExistence type="predicted"/>